<proteinExistence type="predicted"/>
<dbReference type="AlphaFoldDB" id="A0A2I0VQ44"/>
<feature type="domain" description="AIG1-type G" evidence="3">
    <location>
        <begin position="17"/>
        <end position="85"/>
    </location>
</feature>
<dbReference type="Proteomes" id="UP000233837">
    <property type="component" value="Unassembled WGS sequence"/>
</dbReference>
<reference evidence="4 5" key="2">
    <citation type="journal article" date="2017" name="Nature">
        <title>The Apostasia genome and the evolution of orchids.</title>
        <authorList>
            <person name="Zhang G.Q."/>
            <person name="Liu K.W."/>
            <person name="Li Z."/>
            <person name="Lohaus R."/>
            <person name="Hsiao Y.Y."/>
            <person name="Niu S.C."/>
            <person name="Wang J.Y."/>
            <person name="Lin Y.C."/>
            <person name="Xu Q."/>
            <person name="Chen L.J."/>
            <person name="Yoshida K."/>
            <person name="Fujiwara S."/>
            <person name="Wang Z.W."/>
            <person name="Zhang Y.Q."/>
            <person name="Mitsuda N."/>
            <person name="Wang M."/>
            <person name="Liu G.H."/>
            <person name="Pecoraro L."/>
            <person name="Huang H.X."/>
            <person name="Xiao X.J."/>
            <person name="Lin M."/>
            <person name="Wu X.Y."/>
            <person name="Wu W.L."/>
            <person name="Chen Y.Y."/>
            <person name="Chang S.B."/>
            <person name="Sakamoto S."/>
            <person name="Ohme-Takagi M."/>
            <person name="Yagi M."/>
            <person name="Zeng S.J."/>
            <person name="Shen C.Y."/>
            <person name="Yeh C.M."/>
            <person name="Luo Y.B."/>
            <person name="Tsai W.C."/>
            <person name="Van de Peer Y."/>
            <person name="Liu Z.J."/>
        </authorList>
    </citation>
    <scope>NUCLEOTIDE SEQUENCE [LARGE SCALE GENOMIC DNA]</scope>
    <source>
        <tissue evidence="4">The whole plant</tissue>
    </source>
</reference>
<dbReference type="EMBL" id="KZ503338">
    <property type="protein sequence ID" value="PKU65536.1"/>
    <property type="molecule type" value="Genomic_DNA"/>
</dbReference>
<evidence type="ECO:0000313" key="5">
    <source>
        <dbReference type="Proteomes" id="UP000233837"/>
    </source>
</evidence>
<name>A0A2I0VQ44_9ASPA</name>
<dbReference type="PANTHER" id="PTHR10903">
    <property type="entry name" value="GTPASE, IMAP FAMILY MEMBER-RELATED"/>
    <property type="match status" value="1"/>
</dbReference>
<organism evidence="4 5">
    <name type="scientific">Dendrobium catenatum</name>
    <dbReference type="NCBI Taxonomy" id="906689"/>
    <lineage>
        <taxon>Eukaryota</taxon>
        <taxon>Viridiplantae</taxon>
        <taxon>Streptophyta</taxon>
        <taxon>Embryophyta</taxon>
        <taxon>Tracheophyta</taxon>
        <taxon>Spermatophyta</taxon>
        <taxon>Magnoliopsida</taxon>
        <taxon>Liliopsida</taxon>
        <taxon>Asparagales</taxon>
        <taxon>Orchidaceae</taxon>
        <taxon>Epidendroideae</taxon>
        <taxon>Malaxideae</taxon>
        <taxon>Dendrobiinae</taxon>
        <taxon>Dendrobium</taxon>
    </lineage>
</organism>
<dbReference type="Pfam" id="PF04548">
    <property type="entry name" value="AIG1"/>
    <property type="match status" value="1"/>
</dbReference>
<evidence type="ECO:0000256" key="2">
    <source>
        <dbReference type="ARBA" id="ARBA00023134"/>
    </source>
</evidence>
<evidence type="ECO:0000313" key="4">
    <source>
        <dbReference type="EMBL" id="PKU65536.1"/>
    </source>
</evidence>
<gene>
    <name evidence="4" type="primary">PP2A3</name>
    <name evidence="4" type="ORF">MA16_Dca027746</name>
</gene>
<keyword evidence="1" id="KW-0547">Nucleotide-binding</keyword>
<evidence type="ECO:0000256" key="1">
    <source>
        <dbReference type="ARBA" id="ARBA00022741"/>
    </source>
</evidence>
<accession>A0A2I0VQ44</accession>
<evidence type="ECO:0000259" key="3">
    <source>
        <dbReference type="PROSITE" id="PS51720"/>
    </source>
</evidence>
<dbReference type="SUPFAM" id="SSF52540">
    <property type="entry name" value="P-loop containing nucleoside triphosphate hydrolases"/>
    <property type="match status" value="1"/>
</dbReference>
<dbReference type="InterPro" id="IPR006703">
    <property type="entry name" value="G_AIG1"/>
</dbReference>
<dbReference type="STRING" id="906689.A0A2I0VQ44"/>
<protein>
    <recommendedName>
        <fullName evidence="3">AIG1-type G domain-containing protein</fullName>
    </recommendedName>
</protein>
<keyword evidence="5" id="KW-1185">Reference proteome</keyword>
<dbReference type="PROSITE" id="PS51720">
    <property type="entry name" value="G_AIG1"/>
    <property type="match status" value="1"/>
</dbReference>
<dbReference type="InterPro" id="IPR045058">
    <property type="entry name" value="GIMA/IAN/Toc"/>
</dbReference>
<reference evidence="4 5" key="1">
    <citation type="journal article" date="2016" name="Sci. Rep.">
        <title>The Dendrobium catenatum Lindl. genome sequence provides insights into polysaccharide synthase, floral development and adaptive evolution.</title>
        <authorList>
            <person name="Zhang G.Q."/>
            <person name="Xu Q."/>
            <person name="Bian C."/>
            <person name="Tsai W.C."/>
            <person name="Yeh C.M."/>
            <person name="Liu K.W."/>
            <person name="Yoshida K."/>
            <person name="Zhang L.S."/>
            <person name="Chang S.B."/>
            <person name="Chen F."/>
            <person name="Shi Y."/>
            <person name="Su Y.Y."/>
            <person name="Zhang Y.Q."/>
            <person name="Chen L.J."/>
            <person name="Yin Y."/>
            <person name="Lin M."/>
            <person name="Huang H."/>
            <person name="Deng H."/>
            <person name="Wang Z.W."/>
            <person name="Zhu S.L."/>
            <person name="Zhao X."/>
            <person name="Deng C."/>
            <person name="Niu S.C."/>
            <person name="Huang J."/>
            <person name="Wang M."/>
            <person name="Liu G.H."/>
            <person name="Yang H.J."/>
            <person name="Xiao X.J."/>
            <person name="Hsiao Y.Y."/>
            <person name="Wu W.L."/>
            <person name="Chen Y.Y."/>
            <person name="Mitsuda N."/>
            <person name="Ohme-Takagi M."/>
            <person name="Luo Y.B."/>
            <person name="Van de Peer Y."/>
            <person name="Liu Z.J."/>
        </authorList>
    </citation>
    <scope>NUCLEOTIDE SEQUENCE [LARGE SCALE GENOMIC DNA]</scope>
    <source>
        <tissue evidence="4">The whole plant</tissue>
    </source>
</reference>
<dbReference type="InterPro" id="IPR027417">
    <property type="entry name" value="P-loop_NTPase"/>
</dbReference>
<sequence length="85" mass="8886">MTMEVNPINDWELTIASNPVNIVVVGKAGNGKSATGNSILGREAFISKLSPSGVTCTSELQGTILNDGRIINVIDTPGFADNIAR</sequence>
<dbReference type="GO" id="GO:0005525">
    <property type="term" value="F:GTP binding"/>
    <property type="evidence" value="ECO:0007669"/>
    <property type="project" value="UniProtKB-KW"/>
</dbReference>
<dbReference type="Gene3D" id="3.40.50.300">
    <property type="entry name" value="P-loop containing nucleotide triphosphate hydrolases"/>
    <property type="match status" value="1"/>
</dbReference>
<dbReference type="PANTHER" id="PTHR10903:SF184">
    <property type="entry name" value="GTP-BINDING PROTEIN A"/>
    <property type="match status" value="1"/>
</dbReference>
<keyword evidence="2" id="KW-0342">GTP-binding</keyword>